<evidence type="ECO:0000256" key="3">
    <source>
        <dbReference type="ARBA" id="ARBA00022448"/>
    </source>
</evidence>
<feature type="domain" description="TonB-dependent receptor-like beta-barrel" evidence="14">
    <location>
        <begin position="253"/>
        <end position="658"/>
    </location>
</feature>
<keyword evidence="6 13" id="KW-0732">Signal</keyword>
<dbReference type="RefSeq" id="WP_109763400.1">
    <property type="nucleotide sequence ID" value="NZ_QGGU01000006.1"/>
</dbReference>
<dbReference type="Gene3D" id="2.40.170.20">
    <property type="entry name" value="TonB-dependent receptor, beta-barrel domain"/>
    <property type="match status" value="1"/>
</dbReference>
<evidence type="ECO:0000313" key="17">
    <source>
        <dbReference type="Proteomes" id="UP000245790"/>
    </source>
</evidence>
<dbReference type="PANTHER" id="PTHR30069">
    <property type="entry name" value="TONB-DEPENDENT OUTER MEMBRANE RECEPTOR"/>
    <property type="match status" value="1"/>
</dbReference>
<evidence type="ECO:0000256" key="4">
    <source>
        <dbReference type="ARBA" id="ARBA00022452"/>
    </source>
</evidence>
<organism evidence="16 17">
    <name type="scientific">Pleionea mediterranea</name>
    <dbReference type="NCBI Taxonomy" id="523701"/>
    <lineage>
        <taxon>Bacteria</taxon>
        <taxon>Pseudomonadati</taxon>
        <taxon>Pseudomonadota</taxon>
        <taxon>Gammaproteobacteria</taxon>
        <taxon>Oceanospirillales</taxon>
        <taxon>Pleioneaceae</taxon>
        <taxon>Pleionea</taxon>
    </lineage>
</organism>
<dbReference type="EMBL" id="QGGU01000006">
    <property type="protein sequence ID" value="PWK50733.1"/>
    <property type="molecule type" value="Genomic_DNA"/>
</dbReference>
<reference evidence="16 17" key="1">
    <citation type="submission" date="2018-05" db="EMBL/GenBank/DDBJ databases">
        <title>Genomic Encyclopedia of Type Strains, Phase IV (KMG-IV): sequencing the most valuable type-strain genomes for metagenomic binning, comparative biology and taxonomic classification.</title>
        <authorList>
            <person name="Goeker M."/>
        </authorList>
    </citation>
    <scope>NUCLEOTIDE SEQUENCE [LARGE SCALE GENOMIC DNA]</scope>
    <source>
        <strain evidence="16 17">DSM 25350</strain>
    </source>
</reference>
<feature type="chain" id="PRO_5016443611" evidence="13">
    <location>
        <begin position="23"/>
        <end position="698"/>
    </location>
</feature>
<keyword evidence="17" id="KW-1185">Reference proteome</keyword>
<evidence type="ECO:0000259" key="15">
    <source>
        <dbReference type="Pfam" id="PF07715"/>
    </source>
</evidence>
<evidence type="ECO:0000256" key="2">
    <source>
        <dbReference type="ARBA" id="ARBA00008143"/>
    </source>
</evidence>
<evidence type="ECO:0000256" key="1">
    <source>
        <dbReference type="ARBA" id="ARBA00004571"/>
    </source>
</evidence>
<gene>
    <name evidence="16" type="ORF">C8D97_10620</name>
</gene>
<evidence type="ECO:0000256" key="9">
    <source>
        <dbReference type="ARBA" id="ARBA00023170"/>
    </source>
</evidence>
<evidence type="ECO:0000256" key="13">
    <source>
        <dbReference type="SAM" id="SignalP"/>
    </source>
</evidence>
<evidence type="ECO:0000259" key="14">
    <source>
        <dbReference type="Pfam" id="PF00593"/>
    </source>
</evidence>
<keyword evidence="10 11" id="KW-0998">Cell outer membrane</keyword>
<dbReference type="InterPro" id="IPR012910">
    <property type="entry name" value="Plug_dom"/>
</dbReference>
<dbReference type="Gene3D" id="2.170.130.10">
    <property type="entry name" value="TonB-dependent receptor, plug domain"/>
    <property type="match status" value="1"/>
</dbReference>
<sequence length="698" mass="77554">MTLLRTLPFVGLGLVLIVLAHADEDNFGEDEFGGFFDDEEFVSIATGSKKLISKAPAVATLIRADEIKAMGYRTLSEALESVPGLHVSHSSQLYSPKIIIRGISSTFNPQTLVLVDGVPITSIVRGDRHAVWGDFPVNSIQRIEVIRGPGSALYGADAFSGIINIITKTADDIDNNQVGVSIGSYNTREAWYLSKYIDGDFKLSLTGEFITTDGFDALIDTDIQSSIDALELAPPASYAPGNASLGYKGIDLRFDVSYLDFDLKVGFQDRDNVGHGQGSAGALDPVGRFNSEKFLANLTYNLTKTNNWVSDINLSYYRSNQKVEKDLLLFPPGAFFGAFPEGLIGNPEWFERTSVFKSESAYTGFNKNKIALGFGYKVEDLYKVKEQKNFDAFLNPLGELVDVTDSNEVFIPESDRSSFFIYVQDEIQIAPDWELTAGIRYDDYSDFGSTTNPRLALVWSTSLKLNTKFLYGRAFRAPAFAETLVVNNPIALGNPNLSPETIDTFEVAFDYAQSNALKYHLNIYQFKVEDFINFVPDDGAPTATAQNIGQLKGHGFESEINYRANDDFRFSLNLSKQTTTDELVKHDLGGAPDYQVYLSSMWNFYPDSSLNLYSNYVGKRARSSLDNRDDLDSYINTGITYHLKNLGPFNLSFSIKNLFDSDIREPSEGPNNTSPQVAFPNDLPQYGRSYYLSIYGEI</sequence>
<keyword evidence="8 11" id="KW-0472">Membrane</keyword>
<dbReference type="InterPro" id="IPR036942">
    <property type="entry name" value="Beta-barrel_TonB_sf"/>
</dbReference>
<keyword evidence="4 11" id="KW-1134">Transmembrane beta strand</keyword>
<dbReference type="SUPFAM" id="SSF56935">
    <property type="entry name" value="Porins"/>
    <property type="match status" value="1"/>
</dbReference>
<evidence type="ECO:0000256" key="11">
    <source>
        <dbReference type="PROSITE-ProRule" id="PRU01360"/>
    </source>
</evidence>
<feature type="domain" description="TonB-dependent receptor plug" evidence="15">
    <location>
        <begin position="54"/>
        <end position="162"/>
    </location>
</feature>
<dbReference type="AlphaFoldDB" id="A0A316FQZ3"/>
<dbReference type="InterPro" id="IPR000531">
    <property type="entry name" value="Beta-barrel_TonB"/>
</dbReference>
<keyword evidence="5 11" id="KW-0812">Transmembrane</keyword>
<keyword evidence="3 11" id="KW-0813">Transport</keyword>
<evidence type="ECO:0000256" key="7">
    <source>
        <dbReference type="ARBA" id="ARBA00023077"/>
    </source>
</evidence>
<keyword evidence="7 12" id="KW-0798">TonB box</keyword>
<dbReference type="InterPro" id="IPR039426">
    <property type="entry name" value="TonB-dep_rcpt-like"/>
</dbReference>
<evidence type="ECO:0000313" key="16">
    <source>
        <dbReference type="EMBL" id="PWK50733.1"/>
    </source>
</evidence>
<feature type="signal peptide" evidence="13">
    <location>
        <begin position="1"/>
        <end position="22"/>
    </location>
</feature>
<dbReference type="Pfam" id="PF07715">
    <property type="entry name" value="Plug"/>
    <property type="match status" value="1"/>
</dbReference>
<dbReference type="Pfam" id="PF00593">
    <property type="entry name" value="TonB_dep_Rec_b-barrel"/>
    <property type="match status" value="1"/>
</dbReference>
<accession>A0A316FQZ3</accession>
<dbReference type="GO" id="GO:0009279">
    <property type="term" value="C:cell outer membrane"/>
    <property type="evidence" value="ECO:0007669"/>
    <property type="project" value="UniProtKB-SubCell"/>
</dbReference>
<proteinExistence type="inferred from homology"/>
<dbReference type="PANTHER" id="PTHR30069:SF29">
    <property type="entry name" value="HEMOGLOBIN AND HEMOGLOBIN-HAPTOGLOBIN-BINDING PROTEIN 1-RELATED"/>
    <property type="match status" value="1"/>
</dbReference>
<dbReference type="CDD" id="cd01347">
    <property type="entry name" value="ligand_gated_channel"/>
    <property type="match status" value="1"/>
</dbReference>
<dbReference type="OrthoDB" id="9764669at2"/>
<evidence type="ECO:0000256" key="10">
    <source>
        <dbReference type="ARBA" id="ARBA00023237"/>
    </source>
</evidence>
<keyword evidence="9 16" id="KW-0675">Receptor</keyword>
<dbReference type="GO" id="GO:0044718">
    <property type="term" value="P:siderophore transmembrane transport"/>
    <property type="evidence" value="ECO:0007669"/>
    <property type="project" value="TreeGrafter"/>
</dbReference>
<comment type="subcellular location">
    <subcellularLocation>
        <location evidence="1 11">Cell outer membrane</location>
        <topology evidence="1 11">Multi-pass membrane protein</topology>
    </subcellularLocation>
</comment>
<evidence type="ECO:0000256" key="8">
    <source>
        <dbReference type="ARBA" id="ARBA00023136"/>
    </source>
</evidence>
<dbReference type="InterPro" id="IPR037066">
    <property type="entry name" value="Plug_dom_sf"/>
</dbReference>
<evidence type="ECO:0000256" key="6">
    <source>
        <dbReference type="ARBA" id="ARBA00022729"/>
    </source>
</evidence>
<dbReference type="Proteomes" id="UP000245790">
    <property type="component" value="Unassembled WGS sequence"/>
</dbReference>
<dbReference type="PROSITE" id="PS52016">
    <property type="entry name" value="TONB_DEPENDENT_REC_3"/>
    <property type="match status" value="1"/>
</dbReference>
<protein>
    <submittedName>
        <fullName evidence="16">Iron complex outermembrane receptor protein</fullName>
    </submittedName>
</protein>
<dbReference type="GO" id="GO:0015344">
    <property type="term" value="F:siderophore uptake transmembrane transporter activity"/>
    <property type="evidence" value="ECO:0007669"/>
    <property type="project" value="TreeGrafter"/>
</dbReference>
<comment type="caution">
    <text evidence="16">The sequence shown here is derived from an EMBL/GenBank/DDBJ whole genome shotgun (WGS) entry which is preliminary data.</text>
</comment>
<name>A0A316FQZ3_9GAMM</name>
<evidence type="ECO:0000256" key="5">
    <source>
        <dbReference type="ARBA" id="ARBA00022692"/>
    </source>
</evidence>
<comment type="similarity">
    <text evidence="2">Belongs to the TonB-dependent receptor family. Hemoglobin/haptoglobin binding protein subfamily.</text>
</comment>
<evidence type="ECO:0000256" key="12">
    <source>
        <dbReference type="RuleBase" id="RU003357"/>
    </source>
</evidence>